<dbReference type="PANTHER" id="PTHR35377">
    <property type="entry name" value="ANTITOXIN VAPB49-RELATED-RELATED"/>
    <property type="match status" value="1"/>
</dbReference>
<dbReference type="InterPro" id="IPR036165">
    <property type="entry name" value="YefM-like_sf"/>
</dbReference>
<dbReference type="PANTHER" id="PTHR35377:SF5">
    <property type="entry name" value="ANTITOXIN VAPB46"/>
    <property type="match status" value="1"/>
</dbReference>
<dbReference type="InterPro" id="IPR006442">
    <property type="entry name" value="Antitoxin_Phd/YefM"/>
</dbReference>
<sequence length="93" mass="10460">MRYHGSMTAEATTVGLRELRQHASDLVRQVEAGDEVTITVAGRPSARLVPITGPQRWQTFEGIADIFVGAPDRDWEADRDLIDQQLRDPWDEA</sequence>
<name>A0A561U487_9PSEU</name>
<reference evidence="3 4" key="1">
    <citation type="submission" date="2019-06" db="EMBL/GenBank/DDBJ databases">
        <title>Sequencing the genomes of 1000 actinobacteria strains.</title>
        <authorList>
            <person name="Klenk H.-P."/>
        </authorList>
    </citation>
    <scope>NUCLEOTIDE SEQUENCE [LARGE SCALE GENOMIC DNA]</scope>
    <source>
        <strain evidence="3 4">DSM 46699</strain>
    </source>
</reference>
<accession>A0A561U487</accession>
<organism evidence="3 4">
    <name type="scientific">Saccharopolyspora dendranthemae</name>
    <dbReference type="NCBI Taxonomy" id="1181886"/>
    <lineage>
        <taxon>Bacteria</taxon>
        <taxon>Bacillati</taxon>
        <taxon>Actinomycetota</taxon>
        <taxon>Actinomycetes</taxon>
        <taxon>Pseudonocardiales</taxon>
        <taxon>Pseudonocardiaceae</taxon>
        <taxon>Saccharopolyspora</taxon>
    </lineage>
</organism>
<comment type="similarity">
    <text evidence="1 2">Belongs to the phD/YefM antitoxin family.</text>
</comment>
<protein>
    <recommendedName>
        <fullName evidence="2">Antitoxin</fullName>
    </recommendedName>
</protein>
<dbReference type="SUPFAM" id="SSF143120">
    <property type="entry name" value="YefM-like"/>
    <property type="match status" value="1"/>
</dbReference>
<dbReference type="AlphaFoldDB" id="A0A561U487"/>
<evidence type="ECO:0000256" key="1">
    <source>
        <dbReference type="ARBA" id="ARBA00009981"/>
    </source>
</evidence>
<evidence type="ECO:0000313" key="4">
    <source>
        <dbReference type="Proteomes" id="UP000316184"/>
    </source>
</evidence>
<evidence type="ECO:0000313" key="3">
    <source>
        <dbReference type="EMBL" id="TWF94147.1"/>
    </source>
</evidence>
<proteinExistence type="inferred from homology"/>
<keyword evidence="4" id="KW-1185">Reference proteome</keyword>
<evidence type="ECO:0000256" key="2">
    <source>
        <dbReference type="RuleBase" id="RU362080"/>
    </source>
</evidence>
<dbReference type="EMBL" id="VIWX01000004">
    <property type="protein sequence ID" value="TWF94147.1"/>
    <property type="molecule type" value="Genomic_DNA"/>
</dbReference>
<comment type="function">
    <text evidence="2">Antitoxin component of a type II toxin-antitoxin (TA) system.</text>
</comment>
<dbReference type="GO" id="GO:0097351">
    <property type="term" value="F:toxin sequestering activity"/>
    <property type="evidence" value="ECO:0007669"/>
    <property type="project" value="TreeGrafter"/>
</dbReference>
<dbReference type="NCBIfam" id="TIGR01552">
    <property type="entry name" value="phd_fam"/>
    <property type="match status" value="1"/>
</dbReference>
<dbReference type="InterPro" id="IPR051416">
    <property type="entry name" value="phD-YefM_TA_antitoxins"/>
</dbReference>
<dbReference type="Gene3D" id="3.40.1620.10">
    <property type="entry name" value="YefM-like domain"/>
    <property type="match status" value="1"/>
</dbReference>
<dbReference type="Proteomes" id="UP000316184">
    <property type="component" value="Unassembled WGS sequence"/>
</dbReference>
<comment type="caution">
    <text evidence="3">The sequence shown here is derived from an EMBL/GenBank/DDBJ whole genome shotgun (WGS) entry which is preliminary data.</text>
</comment>
<gene>
    <name evidence="3" type="ORF">FHU35_14429</name>
</gene>
<dbReference type="Pfam" id="PF02604">
    <property type="entry name" value="PhdYeFM_antitox"/>
    <property type="match status" value="1"/>
</dbReference>